<reference evidence="4 5" key="1">
    <citation type="submission" date="2019-08" db="EMBL/GenBank/DDBJ databases">
        <title>Complete genome sequence of Rhodanobacter glycinis strain T01E-68 isolated from tomato root.</title>
        <authorList>
            <person name="Weon H.-Y."/>
            <person name="Lee S.A."/>
        </authorList>
    </citation>
    <scope>NUCLEOTIDE SEQUENCE [LARGE SCALE GENOMIC DNA]</scope>
    <source>
        <strain evidence="4 5">T01E-68</strain>
    </source>
</reference>
<dbReference type="AlphaFoldDB" id="A0A5B9E2C2"/>
<dbReference type="InterPro" id="IPR013762">
    <property type="entry name" value="Integrase-like_cat_sf"/>
</dbReference>
<dbReference type="Pfam" id="PF13009">
    <property type="entry name" value="Integrase_2"/>
    <property type="match status" value="1"/>
</dbReference>
<dbReference type="Pfam" id="PF00589">
    <property type="entry name" value="Phage_integrase"/>
    <property type="match status" value="1"/>
</dbReference>
<dbReference type="RefSeq" id="WP_147627001.1">
    <property type="nucleotide sequence ID" value="NZ_CP042807.1"/>
</dbReference>
<accession>A0A5B9E2C2</accession>
<evidence type="ECO:0000256" key="1">
    <source>
        <dbReference type="ARBA" id="ARBA00023172"/>
    </source>
</evidence>
<dbReference type="GO" id="GO:0003677">
    <property type="term" value="F:DNA binding"/>
    <property type="evidence" value="ECO:0007669"/>
    <property type="project" value="InterPro"/>
</dbReference>
<dbReference type="Proteomes" id="UP000321807">
    <property type="component" value="Chromosome"/>
</dbReference>
<dbReference type="InterPro" id="IPR002104">
    <property type="entry name" value="Integrase_catalytic"/>
</dbReference>
<dbReference type="EMBL" id="CP042807">
    <property type="protein sequence ID" value="QEE24397.1"/>
    <property type="molecule type" value="Genomic_DNA"/>
</dbReference>
<dbReference type="KEGG" id="rgl:CS053_07670"/>
<dbReference type="Gene3D" id="1.10.443.10">
    <property type="entry name" value="Intergrase catalytic core"/>
    <property type="match status" value="1"/>
</dbReference>
<name>A0A5B9E2C2_9GAMM</name>
<dbReference type="GO" id="GO:0006310">
    <property type="term" value="P:DNA recombination"/>
    <property type="evidence" value="ECO:0007669"/>
    <property type="project" value="UniProtKB-KW"/>
</dbReference>
<keyword evidence="2" id="KW-0175">Coiled coil</keyword>
<feature type="coiled-coil region" evidence="2">
    <location>
        <begin position="971"/>
        <end position="1015"/>
    </location>
</feature>
<proteinExistence type="predicted"/>
<keyword evidence="1" id="KW-0233">DNA recombination</keyword>
<feature type="domain" description="Tyr recombinase" evidence="3">
    <location>
        <begin position="806"/>
        <end position="845"/>
    </location>
</feature>
<organism evidence="4 5">
    <name type="scientific">Rhodanobacter glycinis</name>
    <dbReference type="NCBI Taxonomy" id="582702"/>
    <lineage>
        <taxon>Bacteria</taxon>
        <taxon>Pseudomonadati</taxon>
        <taxon>Pseudomonadota</taxon>
        <taxon>Gammaproteobacteria</taxon>
        <taxon>Lysobacterales</taxon>
        <taxon>Rhodanobacteraceae</taxon>
        <taxon>Rhodanobacter</taxon>
    </lineage>
</organism>
<dbReference type="GO" id="GO:0015074">
    <property type="term" value="P:DNA integration"/>
    <property type="evidence" value="ECO:0007669"/>
    <property type="project" value="InterPro"/>
</dbReference>
<dbReference type="InterPro" id="IPR024965">
    <property type="entry name" value="Putative_integrase"/>
</dbReference>
<dbReference type="SUPFAM" id="SSF56349">
    <property type="entry name" value="DNA breaking-rejoining enzymes"/>
    <property type="match status" value="1"/>
</dbReference>
<evidence type="ECO:0000256" key="2">
    <source>
        <dbReference type="SAM" id="Coils"/>
    </source>
</evidence>
<gene>
    <name evidence="4" type="ORF">CS053_07670</name>
</gene>
<evidence type="ECO:0000313" key="5">
    <source>
        <dbReference type="Proteomes" id="UP000321807"/>
    </source>
</evidence>
<sequence>MNTQAIVTRKNAELKIYPSLSSGGKPIVANMSEKFVLMNDFSWPNLKGCVREFCTLLDEALTEFFLSPSCEVALNAAVSRVEKYSGDDIKKNLRAPYLLRLKGYRVWKHGSRVPYFSFVYHDDVCRAVDELREAKIDDFPAIRGMEILEASYSAQRQAAVQILRGGGIRDMAWARAEWGLSNVCSERLRELVKGSTGPLGFLEKICCCLRDWMDDAIDARQRGDLTSEARSKTRPFALAWFAMWFAEQGNILFPLSYSHCGTEFIPRFWRSIRHSFLPKDARQSWEAMELQVGMTGHQKCFDGNTPVGAKGASCMEQCRCTTSFLRLTSSWRGVDQVSADFFRDLFGHVPKGIKYYMLVLWDNGKSKCIDVPAVDLRDEEAKLRSRKARPRSGPRAGRLWPWVDSEGDYEPYRNEKHFIRGFKAGPNMLSHVGELRDLLPKIVGKSVSTWSASLSVWLRYLATLPDKQVPARLLDIDRNTHIDAPNDPSKLTLCKFEREMDLPKTLRPRIYHHLESAWSAAYELASPENRPATKVCPILVRFDAPRVLWTNRVQTHRRPLDEEILHFLIAVNRRNDFQFSRERRKGRRGLVDYRRVTDSTTGYGVYEWFPGSAVLMDVLLNIPLRKKQGRYLDSGEGDECSLNIETLVLTPNTRPTAQPGRRSAFFCRRSISMVEDKPVLGMFVNTNKTGRPYTIPWLPLEVARNVQSVIDWQGRFNPINQPVPDRDYSPSNRGGTDIFDEPVWPIFRDPGDPGNEPVSDGKLNSYFVALMEYCEKEFNQGTGRNISLFAEDRSECGKIIRRPIIDLHSLRVTGVTVLIENGVPVEVVQQLVGHSSIAMTCYYYVVESRKVHEELVRALEARAVTVERLQKMSSEEFREFSGKFAFNRSADPSFALEIVTGALRNRNPGWDLKYHGICAAGDCRFGGELDGNGEPTPLWRAEACSLCRYRVTGAPWLVGLVHHLNELWYELSECSRNVVELQVRRDRAEDEGRSLKSILGDLERMRLRRDNLVNEWANEFRYVEQAKSDLDKWVRWSGEDKEGAPLGTEGGLVPLRSPMEGPEIQVQLTKVHRLSHLTELLRGSRILASAILPRGVKEDRNALLLEIARVSQDNLPFLTLMKCDAEHALDLFADVILDEVSDPDELEDIVQGRTPISRYPRIRDKVSALLDGENRVANSDAGTPRLGVAQ</sequence>
<protein>
    <submittedName>
        <fullName evidence="4">Tyrosine-type recombinase/integrase</fullName>
    </submittedName>
</protein>
<evidence type="ECO:0000259" key="3">
    <source>
        <dbReference type="Pfam" id="PF00589"/>
    </source>
</evidence>
<evidence type="ECO:0000313" key="4">
    <source>
        <dbReference type="EMBL" id="QEE24397.1"/>
    </source>
</evidence>
<dbReference type="InterPro" id="IPR011010">
    <property type="entry name" value="DNA_brk_join_enz"/>
</dbReference>